<comment type="caution">
    <text evidence="1">The sequence shown here is derived from an EMBL/GenBank/DDBJ whole genome shotgun (WGS) entry which is preliminary data.</text>
</comment>
<evidence type="ECO:0000313" key="1">
    <source>
        <dbReference type="EMBL" id="KAK1117604.1"/>
    </source>
</evidence>
<accession>A0AA40FEY4</accession>
<keyword evidence="2" id="KW-1185">Reference proteome</keyword>
<organism evidence="1 2">
    <name type="scientific">Melipona bicolor</name>
    <dbReference type="NCBI Taxonomy" id="60889"/>
    <lineage>
        <taxon>Eukaryota</taxon>
        <taxon>Metazoa</taxon>
        <taxon>Ecdysozoa</taxon>
        <taxon>Arthropoda</taxon>
        <taxon>Hexapoda</taxon>
        <taxon>Insecta</taxon>
        <taxon>Pterygota</taxon>
        <taxon>Neoptera</taxon>
        <taxon>Endopterygota</taxon>
        <taxon>Hymenoptera</taxon>
        <taxon>Apocrita</taxon>
        <taxon>Aculeata</taxon>
        <taxon>Apoidea</taxon>
        <taxon>Anthophila</taxon>
        <taxon>Apidae</taxon>
        <taxon>Melipona</taxon>
    </lineage>
</organism>
<proteinExistence type="predicted"/>
<dbReference type="Proteomes" id="UP001177670">
    <property type="component" value="Unassembled WGS sequence"/>
</dbReference>
<dbReference type="EMBL" id="JAHYIQ010000049">
    <property type="protein sequence ID" value="KAK1117604.1"/>
    <property type="molecule type" value="Genomic_DNA"/>
</dbReference>
<evidence type="ECO:0000313" key="2">
    <source>
        <dbReference type="Proteomes" id="UP001177670"/>
    </source>
</evidence>
<gene>
    <name evidence="1" type="ORF">K0M31_015778</name>
</gene>
<name>A0AA40FEY4_9HYME</name>
<protein>
    <submittedName>
        <fullName evidence="1">Uncharacterized protein</fullName>
    </submittedName>
</protein>
<sequence length="140" mass="15774">MQSNYQSGTVLVLSIPNNRNNSCIFYKRELSELEHFTDPSDLGSRFCDASLFVYSLVPCVSCSTIWHMSDTSMLIIWTAIRGVRIPEPRVEKVRKVRVPESEVGSGQDPEVCKVRVPELCEILGPDPTRPDPKFQVPAHP</sequence>
<reference evidence="1" key="1">
    <citation type="submission" date="2021-10" db="EMBL/GenBank/DDBJ databases">
        <title>Melipona bicolor Genome sequencing and assembly.</title>
        <authorList>
            <person name="Araujo N.S."/>
            <person name="Arias M.C."/>
        </authorList>
    </citation>
    <scope>NUCLEOTIDE SEQUENCE</scope>
    <source>
        <strain evidence="1">USP_2M_L1-L4_2017</strain>
        <tissue evidence="1">Whole body</tissue>
    </source>
</reference>
<dbReference type="AlphaFoldDB" id="A0AA40FEY4"/>